<evidence type="ECO:0000313" key="2">
    <source>
        <dbReference type="EMBL" id="CAH1785432.1"/>
    </source>
</evidence>
<organism evidence="2 3">
    <name type="scientific">Owenia fusiformis</name>
    <name type="common">Polychaete worm</name>
    <dbReference type="NCBI Taxonomy" id="6347"/>
    <lineage>
        <taxon>Eukaryota</taxon>
        <taxon>Metazoa</taxon>
        <taxon>Spiralia</taxon>
        <taxon>Lophotrochozoa</taxon>
        <taxon>Annelida</taxon>
        <taxon>Polychaeta</taxon>
        <taxon>Sedentaria</taxon>
        <taxon>Canalipalpata</taxon>
        <taxon>Sabellida</taxon>
        <taxon>Oweniida</taxon>
        <taxon>Oweniidae</taxon>
        <taxon>Owenia</taxon>
    </lineage>
</organism>
<keyword evidence="1" id="KW-1015">Disulfide bond</keyword>
<evidence type="ECO:0000313" key="3">
    <source>
        <dbReference type="Proteomes" id="UP000749559"/>
    </source>
</evidence>
<sequence>MNLLFIASIWILCGLSAALDLDVACVDNTECTVADSICSQALGVCKCVPGYRNVGTTSCVNTFDCRRRNSDCENGAVCDLTTGECPADCGGATIDGFSCNVDSAVKTIEADFTNCPDAYLPGSQFCLDDVASSGTYTVLCKNGFYGTNCEIPRIYAVCDDPAAITIVANPYTETSATFDGKVYALDHETDGVCDIVAGGITAAQGLTLSGAITASDFLGLASDPLNVDQTGAMHPCFDAVTGRQTDTPNTGDTTYELKVIVQYNSLYHSSLDEIHTLQCVHKGAASYFTNFGSTLDSNTDQSQGGSNAQPFSPVTFTIEDQSAALGTPLAAPVTVSTPLRLHIKLATNAKYTSFLVESCVAQDEPFLAVPTGNEKSINLMTTGCADGDNTAIFEADPLDLTGGDFTMKFIAFKFVDKAQLYFQCDIKLCDASTAANCAATGCTAGLGGPSGGGTSAGFGRKRRQTSGQETVKANSGIVTVIGAGDDVSKYIGNLSGNQNTVTSESCLQSTGFLVTVGILAALLLVAVVVSLYMCVRLTSLGNSSSNEKIVYKA</sequence>
<comment type="caution">
    <text evidence="2">The sequence shown here is derived from an EMBL/GenBank/DDBJ whole genome shotgun (WGS) entry which is preliminary data.</text>
</comment>
<dbReference type="SMART" id="SM00241">
    <property type="entry name" value="ZP"/>
    <property type="match status" value="1"/>
</dbReference>
<dbReference type="PROSITE" id="PS51034">
    <property type="entry name" value="ZP_2"/>
    <property type="match status" value="1"/>
</dbReference>
<evidence type="ECO:0000256" key="1">
    <source>
        <dbReference type="ARBA" id="ARBA00023157"/>
    </source>
</evidence>
<proteinExistence type="predicted"/>
<dbReference type="Gene3D" id="2.60.40.4100">
    <property type="entry name" value="Zona pellucida, ZP-C domain"/>
    <property type="match status" value="1"/>
</dbReference>
<keyword evidence="3" id="KW-1185">Reference proteome</keyword>
<dbReference type="Pfam" id="PF00100">
    <property type="entry name" value="Zona_pellucida"/>
    <property type="match status" value="1"/>
</dbReference>
<gene>
    <name evidence="2" type="ORF">OFUS_LOCUS11487</name>
</gene>
<dbReference type="PANTHER" id="PTHR46560:SF5">
    <property type="entry name" value="CYPHER, ISOFORM B"/>
    <property type="match status" value="1"/>
</dbReference>
<name>A0A8J1UC82_OWEFU</name>
<dbReference type="AlphaFoldDB" id="A0A8J1UC82"/>
<dbReference type="PANTHER" id="PTHR46560">
    <property type="entry name" value="CYPHER, ISOFORM B"/>
    <property type="match status" value="1"/>
</dbReference>
<dbReference type="OrthoDB" id="6120661at2759"/>
<dbReference type="InterPro" id="IPR042235">
    <property type="entry name" value="ZP-C_dom"/>
</dbReference>
<dbReference type="Proteomes" id="UP000749559">
    <property type="component" value="Unassembled WGS sequence"/>
</dbReference>
<accession>A0A8J1UC82</accession>
<dbReference type="InterPro" id="IPR055355">
    <property type="entry name" value="ZP-C"/>
</dbReference>
<dbReference type="InterPro" id="IPR001507">
    <property type="entry name" value="ZP_dom"/>
</dbReference>
<protein>
    <submittedName>
        <fullName evidence="2">Uncharacterized protein</fullName>
    </submittedName>
</protein>
<dbReference type="EMBL" id="CAIIXF020000006">
    <property type="protein sequence ID" value="CAH1785432.1"/>
    <property type="molecule type" value="Genomic_DNA"/>
</dbReference>
<reference evidence="2" key="1">
    <citation type="submission" date="2022-03" db="EMBL/GenBank/DDBJ databases">
        <authorList>
            <person name="Martin C."/>
        </authorList>
    </citation>
    <scope>NUCLEOTIDE SEQUENCE</scope>
</reference>